<gene>
    <name evidence="8" type="ORF">GCM10023321_23440</name>
</gene>
<dbReference type="InterPro" id="IPR050775">
    <property type="entry name" value="FAD-binding_Monooxygenases"/>
</dbReference>
<evidence type="ECO:0000256" key="5">
    <source>
        <dbReference type="ARBA" id="ARBA00022857"/>
    </source>
</evidence>
<accession>A0ABP9PWY0</accession>
<protein>
    <submittedName>
        <fullName evidence="8">NAD(P)/FAD-dependent oxidoreductase</fullName>
    </submittedName>
</protein>
<keyword evidence="7" id="KW-0503">Monooxygenase</keyword>
<name>A0ABP9PWY0_9PSEU</name>
<keyword evidence="9" id="KW-1185">Reference proteome</keyword>
<dbReference type="Gene3D" id="3.50.50.60">
    <property type="entry name" value="FAD/NAD(P)-binding domain"/>
    <property type="match status" value="2"/>
</dbReference>
<keyword evidence="4" id="KW-0274">FAD</keyword>
<dbReference type="PANTHER" id="PTHR43098:SF3">
    <property type="entry name" value="L-ORNITHINE N(5)-MONOOXYGENASE-RELATED"/>
    <property type="match status" value="1"/>
</dbReference>
<dbReference type="PANTHER" id="PTHR43098">
    <property type="entry name" value="L-ORNITHINE N(5)-MONOOXYGENASE-RELATED"/>
    <property type="match status" value="1"/>
</dbReference>
<dbReference type="RefSeq" id="WP_185061820.1">
    <property type="nucleotide sequence ID" value="NZ_BAABJP010000008.1"/>
</dbReference>
<organism evidence="8 9">
    <name type="scientific">Pseudonocardia eucalypti</name>
    <dbReference type="NCBI Taxonomy" id="648755"/>
    <lineage>
        <taxon>Bacteria</taxon>
        <taxon>Bacillati</taxon>
        <taxon>Actinomycetota</taxon>
        <taxon>Actinomycetes</taxon>
        <taxon>Pseudonocardiales</taxon>
        <taxon>Pseudonocardiaceae</taxon>
        <taxon>Pseudonocardia</taxon>
    </lineage>
</organism>
<evidence type="ECO:0000256" key="1">
    <source>
        <dbReference type="ARBA" id="ARBA00001974"/>
    </source>
</evidence>
<evidence type="ECO:0000256" key="2">
    <source>
        <dbReference type="ARBA" id="ARBA00010139"/>
    </source>
</evidence>
<dbReference type="InterPro" id="IPR036188">
    <property type="entry name" value="FAD/NAD-bd_sf"/>
</dbReference>
<evidence type="ECO:0000256" key="4">
    <source>
        <dbReference type="ARBA" id="ARBA00022827"/>
    </source>
</evidence>
<dbReference type="PRINTS" id="PR00411">
    <property type="entry name" value="PNDRDTASEI"/>
</dbReference>
<comment type="caution">
    <text evidence="8">The sequence shown here is derived from an EMBL/GenBank/DDBJ whole genome shotgun (WGS) entry which is preliminary data.</text>
</comment>
<keyword evidence="3" id="KW-0285">Flavoprotein</keyword>
<comment type="similarity">
    <text evidence="2">Belongs to the FAD-binding monooxygenase family.</text>
</comment>
<dbReference type="Proteomes" id="UP001428817">
    <property type="component" value="Unassembled WGS sequence"/>
</dbReference>
<evidence type="ECO:0000256" key="7">
    <source>
        <dbReference type="ARBA" id="ARBA00023033"/>
    </source>
</evidence>
<keyword evidence="5" id="KW-0521">NADP</keyword>
<evidence type="ECO:0000256" key="3">
    <source>
        <dbReference type="ARBA" id="ARBA00022630"/>
    </source>
</evidence>
<keyword evidence="6" id="KW-0560">Oxidoreductase</keyword>
<evidence type="ECO:0000313" key="9">
    <source>
        <dbReference type="Proteomes" id="UP001428817"/>
    </source>
</evidence>
<evidence type="ECO:0000313" key="8">
    <source>
        <dbReference type="EMBL" id="GAA5153338.1"/>
    </source>
</evidence>
<dbReference type="Pfam" id="PF13738">
    <property type="entry name" value="Pyr_redox_3"/>
    <property type="match status" value="1"/>
</dbReference>
<evidence type="ECO:0000256" key="6">
    <source>
        <dbReference type="ARBA" id="ARBA00023002"/>
    </source>
</evidence>
<reference evidence="9" key="1">
    <citation type="journal article" date="2019" name="Int. J. Syst. Evol. Microbiol.">
        <title>The Global Catalogue of Microorganisms (GCM) 10K type strain sequencing project: providing services to taxonomists for standard genome sequencing and annotation.</title>
        <authorList>
            <consortium name="The Broad Institute Genomics Platform"/>
            <consortium name="The Broad Institute Genome Sequencing Center for Infectious Disease"/>
            <person name="Wu L."/>
            <person name="Ma J."/>
        </authorList>
    </citation>
    <scope>NUCLEOTIDE SEQUENCE [LARGE SCALE GENOMIC DNA]</scope>
    <source>
        <strain evidence="9">JCM 18303</strain>
    </source>
</reference>
<proteinExistence type="inferred from homology"/>
<comment type="cofactor">
    <cofactor evidence="1">
        <name>FAD</name>
        <dbReference type="ChEBI" id="CHEBI:57692"/>
    </cofactor>
</comment>
<dbReference type="SUPFAM" id="SSF51905">
    <property type="entry name" value="FAD/NAD(P)-binding domain"/>
    <property type="match status" value="3"/>
</dbReference>
<dbReference type="EMBL" id="BAABJP010000008">
    <property type="protein sequence ID" value="GAA5153338.1"/>
    <property type="molecule type" value="Genomic_DNA"/>
</dbReference>
<sequence length="531" mass="58543">MFDVVVVGAGFSGLYLLHRLREQGLSVRVLEAADGVGGTWYWNRYPGARCDVDAVEYGFSFSPELDRTWRWDERYATQERILEYLDHVADTYDLRRDITFGTRVAGATWDEGAARWTVRTEGGDELTARFVVMATGCLSKPKKPDIPGIESFAGPTYFTSTWPHEGVDFTGRRVAVIGTGSSGVQAIPRIAEQAARLHVFQRTANFIVPAGNHELTEDDHDPDTLAARRASGMACPLGLAFEFTETNLKNAVDLPEAERTAEFERLWNRGGLPMMLGFADLLVDERANRMVAEFIAEKIRRRVHDPEVAAALIPSGFPVGAKRLCVDIDYYEAFNRDNVKLVDLRATPIERVTPAGIQVGGTEIPVDDLVLATGFDALTGALTAIDIRGKDGLRLTEAWEHGPRTYLGLCVAGFPNLFAVAAGPGSPGVLSNMRVSIEQHVDWITDCVRYVDEQGMGRIEATEQAQDQWVEHVREVGDTTLFPRANSWYVGANVPGKPRVFMPYIGGVPVYREECAEVAAKGYAGFHLTPA</sequence>